<dbReference type="PROSITE" id="PS50088">
    <property type="entry name" value="ANK_REPEAT"/>
    <property type="match status" value="3"/>
</dbReference>
<evidence type="ECO:0000256" key="12">
    <source>
        <dbReference type="ARBA" id="ARBA00076436"/>
    </source>
</evidence>
<keyword evidence="4" id="KW-0677">Repeat</keyword>
<evidence type="ECO:0000256" key="14">
    <source>
        <dbReference type="PROSITE-ProRule" id="PRU00023"/>
    </source>
</evidence>
<dbReference type="InterPro" id="IPR057595">
    <property type="entry name" value="TopB1_SLF1_BRCT"/>
</dbReference>
<evidence type="ECO:0000259" key="16">
    <source>
        <dbReference type="SMART" id="SM00292"/>
    </source>
</evidence>
<dbReference type="GO" id="GO:0005634">
    <property type="term" value="C:nucleus"/>
    <property type="evidence" value="ECO:0007669"/>
    <property type="project" value="UniProtKB-SubCell"/>
</dbReference>
<feature type="repeat" description="ANK" evidence="14">
    <location>
        <begin position="1141"/>
        <end position="1173"/>
    </location>
</feature>
<feature type="region of interest" description="Disordered" evidence="15">
    <location>
        <begin position="214"/>
        <end position="246"/>
    </location>
</feature>
<evidence type="ECO:0000256" key="9">
    <source>
        <dbReference type="ARBA" id="ARBA00023242"/>
    </source>
</evidence>
<keyword evidence="7" id="KW-0234">DNA repair</keyword>
<dbReference type="EMBL" id="JACDTQ010003641">
    <property type="protein sequence ID" value="KAF5913576.1"/>
    <property type="molecule type" value="Genomic_DNA"/>
</dbReference>
<feature type="domain" description="BRCT" evidence="16">
    <location>
        <begin position="357"/>
        <end position="435"/>
    </location>
</feature>
<dbReference type="Pfam" id="PF12796">
    <property type="entry name" value="Ank_2"/>
    <property type="match status" value="1"/>
</dbReference>
<gene>
    <name evidence="17" type="ORF">HPG69_017196</name>
</gene>
<dbReference type="Gene3D" id="1.25.40.20">
    <property type="entry name" value="Ankyrin repeat-containing domain"/>
    <property type="match status" value="1"/>
</dbReference>
<evidence type="ECO:0000256" key="5">
    <source>
        <dbReference type="ARBA" id="ARBA00022763"/>
    </source>
</evidence>
<protein>
    <recommendedName>
        <fullName evidence="11">SMC5-SMC6 complex localization factor protein 1</fullName>
    </recommendedName>
    <alternativeName>
        <fullName evidence="13">Ankyrin repeat domain-containing protein 32</fullName>
    </alternativeName>
    <alternativeName>
        <fullName evidence="12">BRCT domain-containing protein 1</fullName>
    </alternativeName>
</protein>
<evidence type="ECO:0000313" key="17">
    <source>
        <dbReference type="EMBL" id="KAF5913576.1"/>
    </source>
</evidence>
<dbReference type="PROSITE" id="PS50297">
    <property type="entry name" value="ANK_REP_REGION"/>
    <property type="match status" value="2"/>
</dbReference>
<dbReference type="FunFam" id="1.25.40.20:FF:000121">
    <property type="entry name" value="SMC5-SMC6 complex localization factor protein 1"/>
    <property type="match status" value="1"/>
</dbReference>
<comment type="caution">
    <text evidence="17">The sequence shown here is derived from an EMBL/GenBank/DDBJ whole genome shotgun (WGS) entry which is preliminary data.</text>
</comment>
<dbReference type="Proteomes" id="UP000551758">
    <property type="component" value="Unassembled WGS sequence"/>
</dbReference>
<evidence type="ECO:0000256" key="3">
    <source>
        <dbReference type="ARBA" id="ARBA00022490"/>
    </source>
</evidence>
<dbReference type="InterPro" id="IPR042479">
    <property type="entry name" value="Slf1"/>
</dbReference>
<keyword evidence="9" id="KW-0539">Nucleus</keyword>
<evidence type="ECO:0000256" key="6">
    <source>
        <dbReference type="ARBA" id="ARBA00023043"/>
    </source>
</evidence>
<evidence type="ECO:0000256" key="13">
    <source>
        <dbReference type="ARBA" id="ARBA00078859"/>
    </source>
</evidence>
<evidence type="ECO:0000256" key="4">
    <source>
        <dbReference type="ARBA" id="ARBA00022737"/>
    </source>
</evidence>
<keyword evidence="3" id="KW-0963">Cytoplasm</keyword>
<dbReference type="InterPro" id="IPR049935">
    <property type="entry name" value="BRCT_SLF1"/>
</dbReference>
<evidence type="ECO:0000256" key="10">
    <source>
        <dbReference type="ARBA" id="ARBA00059100"/>
    </source>
</evidence>
<comment type="subcellular location">
    <subcellularLocation>
        <location evidence="2">Cytoplasm</location>
        <location evidence="2">Cytoskeleton</location>
        <location evidence="2">Microtubule organizing center</location>
        <location evidence="2">Centrosome</location>
    </subcellularLocation>
    <subcellularLocation>
        <location evidence="1">Nucleus</location>
    </subcellularLocation>
</comment>
<keyword evidence="6 14" id="KW-0040">ANK repeat</keyword>
<accession>A0A7J7EDU4</accession>
<evidence type="ECO:0000256" key="2">
    <source>
        <dbReference type="ARBA" id="ARBA00004300"/>
    </source>
</evidence>
<proteinExistence type="predicted"/>
<organism evidence="17 18">
    <name type="scientific">Diceros bicornis minor</name>
    <name type="common">South-central black rhinoceros</name>
    <dbReference type="NCBI Taxonomy" id="77932"/>
    <lineage>
        <taxon>Eukaryota</taxon>
        <taxon>Metazoa</taxon>
        <taxon>Chordata</taxon>
        <taxon>Craniata</taxon>
        <taxon>Vertebrata</taxon>
        <taxon>Euteleostomi</taxon>
        <taxon>Mammalia</taxon>
        <taxon>Eutheria</taxon>
        <taxon>Laurasiatheria</taxon>
        <taxon>Perissodactyla</taxon>
        <taxon>Rhinocerotidae</taxon>
        <taxon>Diceros</taxon>
    </lineage>
</organism>
<evidence type="ECO:0000256" key="1">
    <source>
        <dbReference type="ARBA" id="ARBA00004123"/>
    </source>
</evidence>
<evidence type="ECO:0000256" key="7">
    <source>
        <dbReference type="ARBA" id="ARBA00023204"/>
    </source>
</evidence>
<dbReference type="GO" id="GO:1990166">
    <property type="term" value="P:protein localization to site of double-strand break"/>
    <property type="evidence" value="ECO:0007669"/>
    <property type="project" value="TreeGrafter"/>
</dbReference>
<dbReference type="SUPFAM" id="SSF48403">
    <property type="entry name" value="Ankyrin repeat"/>
    <property type="match status" value="1"/>
</dbReference>
<feature type="compositionally biased region" description="Pro residues" evidence="15">
    <location>
        <begin position="224"/>
        <end position="233"/>
    </location>
</feature>
<feature type="repeat" description="ANK" evidence="14">
    <location>
        <begin position="1107"/>
        <end position="1140"/>
    </location>
</feature>
<dbReference type="Gene3D" id="3.40.50.10190">
    <property type="entry name" value="BRCT domain"/>
    <property type="match status" value="2"/>
</dbReference>
<dbReference type="PANTHER" id="PTHR46677">
    <property type="entry name" value="SMC5-SMC6 COMPLEX LOCALIZATION FACTOR PROTEIN 1"/>
    <property type="match status" value="1"/>
</dbReference>
<dbReference type="SUPFAM" id="SSF52113">
    <property type="entry name" value="BRCT domain"/>
    <property type="match status" value="1"/>
</dbReference>
<evidence type="ECO:0000256" key="11">
    <source>
        <dbReference type="ARBA" id="ARBA00073008"/>
    </source>
</evidence>
<dbReference type="GO" id="GO:0006281">
    <property type="term" value="P:DNA repair"/>
    <property type="evidence" value="ECO:0007669"/>
    <property type="project" value="UniProtKB-KW"/>
</dbReference>
<comment type="function">
    <text evidence="10">Plays a role in the DNA damage response (DDR) pathway by regulating postreplication repair of UV-damaged DNA and genomic stability maintenance. The SLF1-SLF2 complex acts to link RAD18 with the SMC5-SMC6 complex at replication-coupled interstrand cross-links (ICL) and DNA double-strand breaks (DSBs) sites on chromatin during DNA repair in response to stalled replication forks. Promotes the recruitment of SLF2 and the SMC5-SMC6 complex to DNA lesions.</text>
</comment>
<keyword evidence="5" id="KW-0227">DNA damage</keyword>
<feature type="repeat" description="ANK" evidence="14">
    <location>
        <begin position="1175"/>
        <end position="1207"/>
    </location>
</feature>
<dbReference type="FunFam" id="3.40.50.10190:FF:000034">
    <property type="entry name" value="SMC5-SMC6 complex localization factor protein 1"/>
    <property type="match status" value="1"/>
</dbReference>
<reference evidence="17 18" key="1">
    <citation type="journal article" date="2020" name="Mol. Biol. Evol.">
        <title>Interspecific Gene Flow and the Evolution of Specialization in Black and White Rhinoceros.</title>
        <authorList>
            <person name="Moodley Y."/>
            <person name="Westbury M.V."/>
            <person name="Russo I.M."/>
            <person name="Gopalakrishnan S."/>
            <person name="Rakotoarivelo A."/>
            <person name="Olsen R.A."/>
            <person name="Prost S."/>
            <person name="Tunstall T."/>
            <person name="Ryder O.A."/>
            <person name="Dalen L."/>
            <person name="Bruford M.W."/>
        </authorList>
    </citation>
    <scope>NUCLEOTIDE SEQUENCE [LARGE SCALE GENOMIC DNA]</scope>
    <source>
        <strain evidence="17">SBR-YM</strain>
        <tissue evidence="17">Skin</tissue>
    </source>
</reference>
<evidence type="ECO:0000313" key="18">
    <source>
        <dbReference type="Proteomes" id="UP000551758"/>
    </source>
</evidence>
<dbReference type="SMART" id="SM00248">
    <property type="entry name" value="ANK"/>
    <property type="match status" value="3"/>
</dbReference>
<name>A0A7J7EDU4_DICBM</name>
<dbReference type="GO" id="GO:2000781">
    <property type="term" value="P:positive regulation of double-strand break repair"/>
    <property type="evidence" value="ECO:0007669"/>
    <property type="project" value="InterPro"/>
</dbReference>
<dbReference type="InterPro" id="IPR001357">
    <property type="entry name" value="BRCT_dom"/>
</dbReference>
<keyword evidence="8" id="KW-0206">Cytoskeleton</keyword>
<dbReference type="InterPro" id="IPR036420">
    <property type="entry name" value="BRCT_dom_sf"/>
</dbReference>
<dbReference type="GO" id="GO:0005813">
    <property type="term" value="C:centrosome"/>
    <property type="evidence" value="ECO:0007669"/>
    <property type="project" value="UniProtKB-SubCell"/>
</dbReference>
<dbReference type="Pfam" id="PF23294">
    <property type="entry name" value="BRCT_TopB1_SLF1"/>
    <property type="match status" value="1"/>
</dbReference>
<dbReference type="InterPro" id="IPR002110">
    <property type="entry name" value="Ankyrin_rpt"/>
</dbReference>
<dbReference type="PANTHER" id="PTHR46677:SF1">
    <property type="entry name" value="SMC5-SMC6 COMPLEX LOCALIZATION FACTOR PROTEIN 1"/>
    <property type="match status" value="1"/>
</dbReference>
<evidence type="ECO:0000256" key="8">
    <source>
        <dbReference type="ARBA" id="ARBA00023212"/>
    </source>
</evidence>
<dbReference type="CDD" id="cd17750">
    <property type="entry name" value="BRCT_SLF1"/>
    <property type="match status" value="1"/>
</dbReference>
<dbReference type="GO" id="GO:0031625">
    <property type="term" value="F:ubiquitin protein ligase binding"/>
    <property type="evidence" value="ECO:0007669"/>
    <property type="project" value="UniProtKB-ARBA"/>
</dbReference>
<dbReference type="InterPro" id="IPR036770">
    <property type="entry name" value="Ankyrin_rpt-contain_sf"/>
</dbReference>
<keyword evidence="18" id="KW-1185">Reference proteome</keyword>
<dbReference type="GO" id="GO:0035861">
    <property type="term" value="C:site of double-strand break"/>
    <property type="evidence" value="ECO:0007669"/>
    <property type="project" value="TreeGrafter"/>
</dbReference>
<dbReference type="Pfam" id="PF16770">
    <property type="entry name" value="RTT107_BRCT_5"/>
    <property type="match status" value="1"/>
</dbReference>
<dbReference type="SMART" id="SM00292">
    <property type="entry name" value="BRCT"/>
    <property type="match status" value="1"/>
</dbReference>
<sequence>MWGPEGEFQVGDGYCERSRRSAGIPGPSPAAQRVRRHRDGWGLLLVPPSHAHFLVRPRGCTAPRPVGNIRPRRQSRKITYQSPTLGADLAGAGPPARIQRATLSDYPDDGSRASLTTTRKWHNSFRGRRARGGKLFPIARISEAASAAAAVVSPGITATRRRQPRHSGREVSAALGCEARKGLGGKRRCLPLALSAAAVRPHSPRLAALRSAPASVGCGRRPRPAPPVPPRGRPPSAALQCGAEPRPPPPACAAPPLGEVQLYDLVFSYFPRVESINHVKQSVKSHFAATSPLPLLLNLPSKRLIMTAPFTNNAVELNALDKRNHENLSNSCIQSCNTGCIQGLVYPFQKREVLKMEDDAPKHIIQMTGFKMEEKEALGKLLLKLDCTFIKSEKYKNCTHLIAERLCKSEKFLAACAAGKWVLTKDYIIHSAKSGRWLDETTYEWGYKIEKDSHYSPQMQSAPKRWREELKRTGAPGAFHRWKVVLLVRADKRSDSLVRVLEAGKANVILPKNSPSGITHKEIQNDEDFQTNSVWNKHSNQEKNKDFRKDMRFLEMKGALKETICRTQKEMQNHDEDVNVSSIWTEHHQKEEFRDSSKDFKFIKMRNALGRHTYGNQKDIKKKDEDILRSYTLRKKCKKEKEGVSGKDVKHDKIKSSLRKQIYRDQKEVKNSVFADHAKESKTKDIGTDVDIIEIKNALRKHIYRAQAIRYSCIRIEKQSVYSAEVKNAGFPRGVLNLIESLIEGQFFKEAIEELSSLQAHYIPPVCLLHALLENVLQDNIDTFPGRYFHILSALLHLHPPWKSPAMSRYYLESCLFNEGFCHQISENIIGSKVLHLALLRFFFNLVESEVRHLSQKLYDWSDSQSLKITGKAVVFEIFWSGSETSGLLTKPLNMLLEWTIYSHKEKCKSNDVFKHELAYLLTGILGAAIDYWIFLGLKMGRNVMRHMSDDLGSYVSLSCDDFSSQELEIFICSFSSSWLQMFVAEAVFKKLCLQSSISISSEPLSLQKMVYSYLPALGKTGVHGTGKISKKIGQRPCLESQRALLMLNGAKQKQVEGLPELPELNLAKCSSSLKRLKKKSEGELSCSKENCPSLVTKMNFHKTNLKGETALHRACINNQVEKLIRLLSLPGIDINVKDNAGWTPLHEACNYGNTVCVQEILQRCPEVDLLTQVDGVTPLHDALSNGHVEIGKLLLQHGGPVLLQQRNSKGELPLDYVVSSQIKEELFAITKIEDTVENFHAQAEKHFYHQQLEFGSFLLSRMLLNFCSIFDLSSEFLLAFKGLTHLNELLMACKNYKETTSAHTDWLLDLYARNIKTLQKLPNILKELPENLKVCPGVHTEALLVTLEMMCRVSKINISKIYNNNILLVFKCSECAKFDRIYILDSTPKSREKLFGETFPFDIGFIIYNINADTSSQPSIERILSDSVLLPFSRAYYFALLL</sequence>
<evidence type="ECO:0000256" key="15">
    <source>
        <dbReference type="SAM" id="MobiDB-lite"/>
    </source>
</evidence>